<feature type="coiled-coil region" evidence="1">
    <location>
        <begin position="5"/>
        <end position="63"/>
    </location>
</feature>
<evidence type="ECO:0000256" key="1">
    <source>
        <dbReference type="SAM" id="Coils"/>
    </source>
</evidence>
<accession>A0A3N0YU81</accession>
<keyword evidence="1" id="KW-0175">Coiled coil</keyword>
<reference evidence="2 3" key="1">
    <citation type="submission" date="2018-10" db="EMBL/GenBank/DDBJ databases">
        <title>Genome assembly for a Yunnan-Guizhou Plateau 3E fish, Anabarilius grahami (Regan), and its evolutionary and genetic applications.</title>
        <authorList>
            <person name="Jiang W."/>
        </authorList>
    </citation>
    <scope>NUCLEOTIDE SEQUENCE [LARGE SCALE GENOMIC DNA]</scope>
    <source>
        <strain evidence="2">AG-KIZ</strain>
        <tissue evidence="2">Muscle</tissue>
    </source>
</reference>
<sequence length="244" mass="28419">MPPKKVMMEETVKEMNETLKKLTRDIGDVVAKQTEIMNLLAEIRELRESVAAKDLRIVALENKVLKMDEMERRIQDMELFTRKEDVIISGLDVKPRTYAAAVIKRDDEKSLNSKDQESLETQVISFLQSRNIHLDKSNITACHILPRKDRATKPRILMRFVNRKHKTELLVQGKKLKGTAVYINEHLTSKNAEIARVARQLWKERKIKATWTRDCKVLIRLNGPSIEAEKVLMIRELKDLDCYK</sequence>
<dbReference type="EMBL" id="RJVU01026523">
    <property type="protein sequence ID" value="ROL49755.1"/>
    <property type="molecule type" value="Genomic_DNA"/>
</dbReference>
<dbReference type="AlphaFoldDB" id="A0A3N0YU81"/>
<comment type="caution">
    <text evidence="2">The sequence shown here is derived from an EMBL/GenBank/DDBJ whole genome shotgun (WGS) entry which is preliminary data.</text>
</comment>
<proteinExistence type="predicted"/>
<keyword evidence="3" id="KW-1185">Reference proteome</keyword>
<evidence type="ECO:0000313" key="2">
    <source>
        <dbReference type="EMBL" id="ROL49755.1"/>
    </source>
</evidence>
<protein>
    <submittedName>
        <fullName evidence="2">Uncharacterized protein</fullName>
    </submittedName>
</protein>
<name>A0A3N0YU81_ANAGA</name>
<organism evidence="2 3">
    <name type="scientific">Anabarilius grahami</name>
    <name type="common">Kanglang fish</name>
    <name type="synonym">Barilius grahami</name>
    <dbReference type="NCBI Taxonomy" id="495550"/>
    <lineage>
        <taxon>Eukaryota</taxon>
        <taxon>Metazoa</taxon>
        <taxon>Chordata</taxon>
        <taxon>Craniata</taxon>
        <taxon>Vertebrata</taxon>
        <taxon>Euteleostomi</taxon>
        <taxon>Actinopterygii</taxon>
        <taxon>Neopterygii</taxon>
        <taxon>Teleostei</taxon>
        <taxon>Ostariophysi</taxon>
        <taxon>Cypriniformes</taxon>
        <taxon>Xenocyprididae</taxon>
        <taxon>Xenocypridinae</taxon>
        <taxon>Xenocypridinae incertae sedis</taxon>
        <taxon>Anabarilius</taxon>
    </lineage>
</organism>
<gene>
    <name evidence="2" type="ORF">DPX16_0011</name>
</gene>
<evidence type="ECO:0000313" key="3">
    <source>
        <dbReference type="Proteomes" id="UP000281406"/>
    </source>
</evidence>
<dbReference type="OrthoDB" id="8955578at2759"/>
<dbReference type="Proteomes" id="UP000281406">
    <property type="component" value="Unassembled WGS sequence"/>
</dbReference>